<dbReference type="EMBL" id="JANSHE010001612">
    <property type="protein sequence ID" value="KAJ3001857.1"/>
    <property type="molecule type" value="Genomic_DNA"/>
</dbReference>
<gene>
    <name evidence="1" type="ORF">NUW54_g6170</name>
</gene>
<sequence>MGVRVIEYDSVLTLFSSDVRSVTVWFQNKRQTDRRIHRQLSEPAVAPLTLNPTSSPAPSILLPPSSPFSDASGKTIHTVRARTLSSTSITSTTSISSLSSSNRKRERTSENQDRNVRRKPSRHLSLDAIAARTERPVLIPRTPPQCIASSSSPSRAHTPEPPSEDGSCVSTGSKALWENMQSSPVAPEPAPRIEREIVRYGRKKYSLEYACAREMIGGKVRGKTVKDARRAESNGGSVARH</sequence>
<protein>
    <submittedName>
        <fullName evidence="1">Uncharacterized protein</fullName>
    </submittedName>
</protein>
<name>A0ACC1PU60_9APHY</name>
<accession>A0ACC1PU60</accession>
<comment type="caution">
    <text evidence="1">The sequence shown here is derived from an EMBL/GenBank/DDBJ whole genome shotgun (WGS) entry which is preliminary data.</text>
</comment>
<keyword evidence="2" id="KW-1185">Reference proteome</keyword>
<reference evidence="1" key="1">
    <citation type="submission" date="2022-08" db="EMBL/GenBank/DDBJ databases">
        <title>Genome Sequence of Pycnoporus sanguineus.</title>
        <authorList>
            <person name="Buettner E."/>
        </authorList>
    </citation>
    <scope>NUCLEOTIDE SEQUENCE</scope>
    <source>
        <strain evidence="1">CG-C14</strain>
    </source>
</reference>
<evidence type="ECO:0000313" key="2">
    <source>
        <dbReference type="Proteomes" id="UP001144978"/>
    </source>
</evidence>
<evidence type="ECO:0000313" key="1">
    <source>
        <dbReference type="EMBL" id="KAJ3001857.1"/>
    </source>
</evidence>
<organism evidence="1 2">
    <name type="scientific">Trametes sanguinea</name>
    <dbReference type="NCBI Taxonomy" id="158606"/>
    <lineage>
        <taxon>Eukaryota</taxon>
        <taxon>Fungi</taxon>
        <taxon>Dikarya</taxon>
        <taxon>Basidiomycota</taxon>
        <taxon>Agaricomycotina</taxon>
        <taxon>Agaricomycetes</taxon>
        <taxon>Polyporales</taxon>
        <taxon>Polyporaceae</taxon>
        <taxon>Trametes</taxon>
    </lineage>
</organism>
<dbReference type="Proteomes" id="UP001144978">
    <property type="component" value="Unassembled WGS sequence"/>
</dbReference>
<proteinExistence type="predicted"/>